<accession>A0ABV8K2D0</accession>
<dbReference type="Proteomes" id="UP001595715">
    <property type="component" value="Unassembled WGS sequence"/>
</dbReference>
<dbReference type="Gene3D" id="3.30.300.210">
    <property type="entry name" value="Nutrient germinant receptor protein C, domain 3"/>
    <property type="match status" value="1"/>
</dbReference>
<evidence type="ECO:0000313" key="11">
    <source>
        <dbReference type="EMBL" id="MFC4099908.1"/>
    </source>
</evidence>
<evidence type="ECO:0000256" key="3">
    <source>
        <dbReference type="ARBA" id="ARBA00022544"/>
    </source>
</evidence>
<evidence type="ECO:0000256" key="7">
    <source>
        <dbReference type="ARBA" id="ARBA00023288"/>
    </source>
</evidence>
<feature type="chain" id="PRO_5046045275" evidence="8">
    <location>
        <begin position="23"/>
        <end position="381"/>
    </location>
</feature>
<comment type="caution">
    <text evidence="11">The sequence shown here is derived from an EMBL/GenBank/DDBJ whole genome shotgun (WGS) entry which is preliminary data.</text>
</comment>
<organism evidence="11 12">
    <name type="scientific">Paenibacillus xanthanilyticus</name>
    <dbReference type="NCBI Taxonomy" id="1783531"/>
    <lineage>
        <taxon>Bacteria</taxon>
        <taxon>Bacillati</taxon>
        <taxon>Bacillota</taxon>
        <taxon>Bacilli</taxon>
        <taxon>Bacillales</taxon>
        <taxon>Paenibacillaceae</taxon>
        <taxon>Paenibacillus</taxon>
    </lineage>
</organism>
<keyword evidence="4 8" id="KW-0732">Signal</keyword>
<comment type="similarity">
    <text evidence="2">Belongs to the GerABKC lipoprotein family.</text>
</comment>
<feature type="domain" description="Spore germination protein N-terminal" evidence="10">
    <location>
        <begin position="26"/>
        <end position="199"/>
    </location>
</feature>
<dbReference type="InterPro" id="IPR057336">
    <property type="entry name" value="GerAC_N"/>
</dbReference>
<dbReference type="PROSITE" id="PS51257">
    <property type="entry name" value="PROKAR_LIPOPROTEIN"/>
    <property type="match status" value="1"/>
</dbReference>
<feature type="domain" description="Spore germination GerAC-like C-terminal" evidence="9">
    <location>
        <begin position="229"/>
        <end position="376"/>
    </location>
</feature>
<name>A0ABV8K2D0_9BACL</name>
<dbReference type="PANTHER" id="PTHR35789">
    <property type="entry name" value="SPORE GERMINATION PROTEIN B3"/>
    <property type="match status" value="1"/>
</dbReference>
<dbReference type="InterPro" id="IPR008844">
    <property type="entry name" value="Spore_GerAC-like"/>
</dbReference>
<evidence type="ECO:0000256" key="4">
    <source>
        <dbReference type="ARBA" id="ARBA00022729"/>
    </source>
</evidence>
<dbReference type="EMBL" id="JBHSAM010000020">
    <property type="protein sequence ID" value="MFC4099908.1"/>
    <property type="molecule type" value="Genomic_DNA"/>
</dbReference>
<dbReference type="PANTHER" id="PTHR35789:SF1">
    <property type="entry name" value="SPORE GERMINATION PROTEIN B3"/>
    <property type="match status" value="1"/>
</dbReference>
<keyword evidence="3" id="KW-0309">Germination</keyword>
<keyword evidence="5" id="KW-0472">Membrane</keyword>
<evidence type="ECO:0000256" key="2">
    <source>
        <dbReference type="ARBA" id="ARBA00007886"/>
    </source>
</evidence>
<dbReference type="InterPro" id="IPR038501">
    <property type="entry name" value="Spore_GerAC_C_sf"/>
</dbReference>
<keyword evidence="6" id="KW-0564">Palmitate</keyword>
<gene>
    <name evidence="11" type="ORF">ACFOZ8_09570</name>
</gene>
<comment type="subcellular location">
    <subcellularLocation>
        <location evidence="1">Membrane</location>
        <topology evidence="1">Lipid-anchor</topology>
    </subcellularLocation>
</comment>
<reference evidence="12" key="1">
    <citation type="journal article" date="2019" name="Int. J. Syst. Evol. Microbiol.">
        <title>The Global Catalogue of Microorganisms (GCM) 10K type strain sequencing project: providing services to taxonomists for standard genome sequencing and annotation.</title>
        <authorList>
            <consortium name="The Broad Institute Genomics Platform"/>
            <consortium name="The Broad Institute Genome Sequencing Center for Infectious Disease"/>
            <person name="Wu L."/>
            <person name="Ma J."/>
        </authorList>
    </citation>
    <scope>NUCLEOTIDE SEQUENCE [LARGE SCALE GENOMIC DNA]</scope>
    <source>
        <strain evidence="12">IBRC-M 10987</strain>
    </source>
</reference>
<evidence type="ECO:0000256" key="5">
    <source>
        <dbReference type="ARBA" id="ARBA00023136"/>
    </source>
</evidence>
<keyword evidence="12" id="KW-1185">Reference proteome</keyword>
<evidence type="ECO:0000256" key="8">
    <source>
        <dbReference type="SAM" id="SignalP"/>
    </source>
</evidence>
<evidence type="ECO:0000313" key="12">
    <source>
        <dbReference type="Proteomes" id="UP001595715"/>
    </source>
</evidence>
<dbReference type="Pfam" id="PF25198">
    <property type="entry name" value="Spore_GerAC_N"/>
    <property type="match status" value="1"/>
</dbReference>
<feature type="signal peptide" evidence="8">
    <location>
        <begin position="1"/>
        <end position="22"/>
    </location>
</feature>
<sequence length="381" mass="42723">MTIKPRACVRPAAVLLACLLLAGCWDSTNMETIDYATAMGVDYKDGKFIVYAQLVDFTSIAKSESGEKRNEKVWIGRGTGPTFYGAFGELLRTAQTEMNTEQLKTVIIRDSAIVKLDEILDALNRVRVARYTSWVFGATTPIEEILATDTFFGMPQTTSLIYSPRDQMRRANLIDPLNMQRFVAKYNESPATVLLPVVGVSNRMWKEVKKPVHMQVVQGLFAIKRKGRATYLPLADIAGVKWVNPNFTRYLVPLIDKSGNKATVAVNDVKAKVRIDVSKADPVFTIQLKVVGEVAEIGGQMSEEQIVRRMKRLIAEEILHSYRKGLAKGEDIYSLEESLYRKHLGVWRKLTGGREEWLPGKNQLKVDVAFRLRGSGSFGLN</sequence>
<evidence type="ECO:0000256" key="1">
    <source>
        <dbReference type="ARBA" id="ARBA00004635"/>
    </source>
</evidence>
<evidence type="ECO:0000256" key="6">
    <source>
        <dbReference type="ARBA" id="ARBA00023139"/>
    </source>
</evidence>
<dbReference type="InterPro" id="IPR046953">
    <property type="entry name" value="Spore_GerAC-like_C"/>
</dbReference>
<proteinExistence type="inferred from homology"/>
<keyword evidence="7" id="KW-0449">Lipoprotein</keyword>
<evidence type="ECO:0000259" key="9">
    <source>
        <dbReference type="Pfam" id="PF05504"/>
    </source>
</evidence>
<protein>
    <submittedName>
        <fullName evidence="11">Ger(X)C family spore germination C-terminal domain-containing protein</fullName>
    </submittedName>
</protein>
<evidence type="ECO:0000259" key="10">
    <source>
        <dbReference type="Pfam" id="PF25198"/>
    </source>
</evidence>
<dbReference type="RefSeq" id="WP_377718577.1">
    <property type="nucleotide sequence ID" value="NZ_JBHSAM010000020.1"/>
</dbReference>
<dbReference type="Pfam" id="PF05504">
    <property type="entry name" value="Spore_GerAC"/>
    <property type="match status" value="1"/>
</dbReference>